<dbReference type="KEGG" id="mec:Q7C_745"/>
<dbReference type="HOGENOM" id="CLU_013560_5_0_6"/>
<dbReference type="InterPro" id="IPR036291">
    <property type="entry name" value="NAD(P)-bd_dom_sf"/>
</dbReference>
<dbReference type="Pfam" id="PF13727">
    <property type="entry name" value="CoA_binding_3"/>
    <property type="match status" value="1"/>
</dbReference>
<sequence>MRRLALRLSDWFLARPRMVKRLITLSVDYTAVMLALWLAYCLRLSTIYTPPPQQWWLFLLSPLLAIPVFARFGLYRTVIRYIGLDAIWAILKAITLYTLILAVVILLAREYAGLVPRTIYAINAILLVLMIGGSRIMARWAFTRQQISSEQRRKQAEFLPPVIIYGAGAAGAQLAAILKMGNQLRPVAFIDDDQTLHHQQINGLTVYAPSALSSLIKRFETAELLLAMPSVSRRQRQQILQTLESYPVRIRTLPGMSEIAQGKISVSDIREVEIGDLLGREPVAPDTVLLTRNITDKTVMVTGAGGSIGSELCRQIIQQQPRQLVLYEISEYALYEIEKSLHHLGRDVPIVSLLGSVLDKNRLQKACQHFGVQTIYHAAAYKHVPMVEKNITEGVRNNVLGTLNTALAAMAAEVETMVLISTDKAVRPTNTMGASKRFAELILQALATNEPQSATRFTMVRFGNVLGSSGSVIPLFRQQIANGGPVTVTHPDIIRYFMTIPEAAELVIQAGAMGEGGDVFVLDMGEPVKIIDLARRLVHLSGLSIRDETRPDGDIEIQFTGLRPGEKLYEELLIGSHVAVTRHPKIMRAEEQVIIWPVLQDILDQLSAAIEQDDYGQIRALLLTHIDGFTPQSDPEDWLQSQQAMSASGQV</sequence>
<keyword evidence="2" id="KW-0472">Membrane</keyword>
<gene>
    <name evidence="4" type="ordered locus">Q7C_745</name>
</gene>
<dbReference type="PATRIC" id="fig|754477.3.peg.737"/>
<dbReference type="eggNOG" id="COG1086">
    <property type="taxonomic scope" value="Bacteria"/>
</dbReference>
<dbReference type="Pfam" id="PF02719">
    <property type="entry name" value="Polysacc_synt_2"/>
    <property type="match status" value="1"/>
</dbReference>
<feature type="domain" description="Polysaccharide biosynthesis protein CapD-like" evidence="3">
    <location>
        <begin position="299"/>
        <end position="590"/>
    </location>
</feature>
<dbReference type="CDD" id="cd05237">
    <property type="entry name" value="UDP_invert_4-6DH_SDR_e"/>
    <property type="match status" value="1"/>
</dbReference>
<feature type="transmembrane region" description="Helical" evidence="2">
    <location>
        <begin position="86"/>
        <end position="107"/>
    </location>
</feature>
<feature type="transmembrane region" description="Helical" evidence="2">
    <location>
        <begin position="21"/>
        <end position="40"/>
    </location>
</feature>
<dbReference type="InterPro" id="IPR051203">
    <property type="entry name" value="Polysaccharide_Synthase-Rel"/>
</dbReference>
<evidence type="ECO:0000313" key="4">
    <source>
        <dbReference type="EMBL" id="AFJ01916.1"/>
    </source>
</evidence>
<accession>I1YG73</accession>
<dbReference type="AlphaFoldDB" id="I1YG73"/>
<dbReference type="SUPFAM" id="SSF51735">
    <property type="entry name" value="NAD(P)-binding Rossmann-fold domains"/>
    <property type="match status" value="1"/>
</dbReference>
<dbReference type="STRING" id="754477.Q7C_745"/>
<comment type="similarity">
    <text evidence="1">Belongs to the polysaccharide synthase family.</text>
</comment>
<protein>
    <submittedName>
        <fullName evidence="4">UDP-N-acetylglucosamine 4,6-dehydratase</fullName>
    </submittedName>
</protein>
<dbReference type="PANTHER" id="PTHR43318">
    <property type="entry name" value="UDP-N-ACETYLGLUCOSAMINE 4,6-DEHYDRATASE"/>
    <property type="match status" value="1"/>
</dbReference>
<dbReference type="Gene3D" id="3.40.50.720">
    <property type="entry name" value="NAD(P)-binding Rossmann-like Domain"/>
    <property type="match status" value="2"/>
</dbReference>
<keyword evidence="5" id="KW-1185">Reference proteome</keyword>
<evidence type="ECO:0000313" key="5">
    <source>
        <dbReference type="Proteomes" id="UP000009145"/>
    </source>
</evidence>
<dbReference type="PANTHER" id="PTHR43318:SF1">
    <property type="entry name" value="POLYSACCHARIDE BIOSYNTHESIS PROTEIN EPSC-RELATED"/>
    <property type="match status" value="1"/>
</dbReference>
<keyword evidence="2" id="KW-0812">Transmembrane</keyword>
<dbReference type="RefSeq" id="WP_014703337.1">
    <property type="nucleotide sequence ID" value="NC_017856.1"/>
</dbReference>
<proteinExistence type="inferred from homology"/>
<dbReference type="InterPro" id="IPR029063">
    <property type="entry name" value="SAM-dependent_MTases_sf"/>
</dbReference>
<dbReference type="SUPFAM" id="SSF53335">
    <property type="entry name" value="S-adenosyl-L-methionine-dependent methyltransferases"/>
    <property type="match status" value="1"/>
</dbReference>
<feature type="transmembrane region" description="Helical" evidence="2">
    <location>
        <begin position="119"/>
        <end position="138"/>
    </location>
</feature>
<dbReference type="Proteomes" id="UP000009145">
    <property type="component" value="Chromosome"/>
</dbReference>
<reference evidence="4 5" key="1">
    <citation type="journal article" date="2012" name="J. Bacteriol.">
        <title>Complete genome sequences of Methylophaga sp. strain JAM1 and Methylophaga sp. strain JAM7.</title>
        <authorList>
            <person name="Villeneuve C."/>
            <person name="Martineau C."/>
            <person name="Mauffrey F."/>
            <person name="Villemur R."/>
        </authorList>
    </citation>
    <scope>NUCLEOTIDE SEQUENCE [LARGE SCALE GENOMIC DNA]</scope>
    <source>
        <strain evidence="4 5">JAM7</strain>
    </source>
</reference>
<name>I1YG73_METFJ</name>
<evidence type="ECO:0000256" key="2">
    <source>
        <dbReference type="SAM" id="Phobius"/>
    </source>
</evidence>
<keyword evidence="2" id="KW-1133">Transmembrane helix</keyword>
<evidence type="ECO:0000259" key="3">
    <source>
        <dbReference type="Pfam" id="PF02719"/>
    </source>
</evidence>
<feature type="transmembrane region" description="Helical" evidence="2">
    <location>
        <begin position="55"/>
        <end position="74"/>
    </location>
</feature>
<evidence type="ECO:0000256" key="1">
    <source>
        <dbReference type="ARBA" id="ARBA00007430"/>
    </source>
</evidence>
<feature type="transmembrane region" description="Helical" evidence="2">
    <location>
        <begin position="158"/>
        <end position="178"/>
    </location>
</feature>
<dbReference type="InterPro" id="IPR003869">
    <property type="entry name" value="Polysac_CapD-like"/>
</dbReference>
<dbReference type="EMBL" id="CP003380">
    <property type="protein sequence ID" value="AFJ01916.1"/>
    <property type="molecule type" value="Genomic_DNA"/>
</dbReference>
<organism evidence="4 5">
    <name type="scientific">Methylophaga frappieri (strain ATCC BAA-2434 / DSM 25690 / JAM7)</name>
    <dbReference type="NCBI Taxonomy" id="754477"/>
    <lineage>
        <taxon>Bacteria</taxon>
        <taxon>Pseudomonadati</taxon>
        <taxon>Pseudomonadota</taxon>
        <taxon>Gammaproteobacteria</taxon>
        <taxon>Thiotrichales</taxon>
        <taxon>Piscirickettsiaceae</taxon>
        <taxon>Methylophaga</taxon>
    </lineage>
</organism>